<organism evidence="2 3">
    <name type="scientific">Embleya scabrispora</name>
    <dbReference type="NCBI Taxonomy" id="159449"/>
    <lineage>
        <taxon>Bacteria</taxon>
        <taxon>Bacillati</taxon>
        <taxon>Actinomycetota</taxon>
        <taxon>Actinomycetes</taxon>
        <taxon>Kitasatosporales</taxon>
        <taxon>Streptomycetaceae</taxon>
        <taxon>Embleya</taxon>
    </lineage>
</organism>
<dbReference type="STRING" id="159449.B4N89_20585"/>
<accession>A0A1T3P1N5</accession>
<protein>
    <recommendedName>
        <fullName evidence="4">Scaffolding protein</fullName>
    </recommendedName>
</protein>
<feature type="region of interest" description="Disordered" evidence="1">
    <location>
        <begin position="28"/>
        <end position="111"/>
    </location>
</feature>
<feature type="compositionally biased region" description="Basic and acidic residues" evidence="1">
    <location>
        <begin position="71"/>
        <end position="92"/>
    </location>
</feature>
<feature type="compositionally biased region" description="Basic and acidic residues" evidence="1">
    <location>
        <begin position="99"/>
        <end position="111"/>
    </location>
</feature>
<comment type="caution">
    <text evidence="2">The sequence shown here is derived from an EMBL/GenBank/DDBJ whole genome shotgun (WGS) entry which is preliminary data.</text>
</comment>
<feature type="compositionally biased region" description="Low complexity" evidence="1">
    <location>
        <begin position="54"/>
        <end position="70"/>
    </location>
</feature>
<dbReference type="AlphaFoldDB" id="A0A1T3P1N5"/>
<dbReference type="Proteomes" id="UP000190037">
    <property type="component" value="Unassembled WGS sequence"/>
</dbReference>
<proteinExistence type="predicted"/>
<name>A0A1T3P1N5_9ACTN</name>
<evidence type="ECO:0000256" key="1">
    <source>
        <dbReference type="SAM" id="MobiDB-lite"/>
    </source>
</evidence>
<dbReference type="OrthoDB" id="4546967at2"/>
<dbReference type="RefSeq" id="WP_078977312.1">
    <property type="nucleotide sequence ID" value="NZ_MWQN01000001.1"/>
</dbReference>
<sequence>METPDLVMPVHPGTGLTAVYVSPRTGRAFWPIKGGSEDAGDAGESAGDGDADASTDAGAEAEAAGSAADSAKGDAKPTPKDVTKSSAGKDEDPAATIARLEKELKGARGEAAKERVSAKEAAATEARAAMVQELGKALGLIKDEKAPPPDPAKLMAEIERAQAAHRDTAVELAVYKGAAAHGADPDALTDSRAFLNTLAKLDPAADGFTKAVGKAIEQAVKDNPKLSAAGQAPARASGEFSGGTGDEPPSGTRSIDDIRAERRKRRAG</sequence>
<feature type="region of interest" description="Disordered" evidence="1">
    <location>
        <begin position="223"/>
        <end position="268"/>
    </location>
</feature>
<reference evidence="2 3" key="1">
    <citation type="submission" date="2017-03" db="EMBL/GenBank/DDBJ databases">
        <title>Draft genome sequence of Streptomyces scabrisporus NF3, endophyte isolated from Amphipterygium adstringens.</title>
        <authorList>
            <person name="Vazquez M."/>
            <person name="Ceapa C.D."/>
            <person name="Rodriguez Luna D."/>
            <person name="Sanchez Esquivel S."/>
        </authorList>
    </citation>
    <scope>NUCLEOTIDE SEQUENCE [LARGE SCALE GENOMIC DNA]</scope>
    <source>
        <strain evidence="2 3">NF3</strain>
    </source>
</reference>
<keyword evidence="3" id="KW-1185">Reference proteome</keyword>
<evidence type="ECO:0000313" key="2">
    <source>
        <dbReference type="EMBL" id="OPC83013.1"/>
    </source>
</evidence>
<gene>
    <name evidence="2" type="ORF">B4N89_20585</name>
</gene>
<evidence type="ECO:0000313" key="3">
    <source>
        <dbReference type="Proteomes" id="UP000190037"/>
    </source>
</evidence>
<evidence type="ECO:0008006" key="4">
    <source>
        <dbReference type="Google" id="ProtNLM"/>
    </source>
</evidence>
<dbReference type="EMBL" id="MWQN01000001">
    <property type="protein sequence ID" value="OPC83013.1"/>
    <property type="molecule type" value="Genomic_DNA"/>
</dbReference>